<proteinExistence type="inferred from homology"/>
<evidence type="ECO:0000256" key="6">
    <source>
        <dbReference type="ARBA" id="ARBA00019816"/>
    </source>
</evidence>
<keyword evidence="17 20" id="KW-0472">Membrane</keyword>
<dbReference type="InterPro" id="IPR036922">
    <property type="entry name" value="Rieske_2Fe-2S_sf"/>
</dbReference>
<dbReference type="InterPro" id="IPR017941">
    <property type="entry name" value="Rieske_2Fe-2S"/>
</dbReference>
<comment type="miscellaneous">
    <text evidence="20">The Rieske protein is a high potential 2Fe-2S protein.</text>
</comment>
<dbReference type="NCBIfam" id="TIGR01416">
    <property type="entry name" value="Rieske_proteo"/>
    <property type="match status" value="1"/>
</dbReference>
<evidence type="ECO:0000256" key="21">
    <source>
        <dbReference type="RuleBase" id="RU004497"/>
    </source>
</evidence>
<comment type="subunit">
    <text evidence="4 21">The main subunits of complex b-c1 are: cytochrome b, cytochrome c1 and the Rieske protein.</text>
</comment>
<keyword evidence="9 20" id="KW-0812">Transmembrane</keyword>
<evidence type="ECO:0000256" key="7">
    <source>
        <dbReference type="ARBA" id="ARBA00022448"/>
    </source>
</evidence>
<keyword evidence="8" id="KW-1003">Cell membrane</keyword>
<keyword evidence="7 20" id="KW-0813">Transport</keyword>
<evidence type="ECO:0000256" key="11">
    <source>
        <dbReference type="ARBA" id="ARBA00022723"/>
    </source>
</evidence>
<dbReference type="PROSITE" id="PS51296">
    <property type="entry name" value="RIESKE"/>
    <property type="match status" value="1"/>
</dbReference>
<dbReference type="GO" id="GO:0051537">
    <property type="term" value="F:2 iron, 2 sulfur cluster binding"/>
    <property type="evidence" value="ECO:0007669"/>
    <property type="project" value="UniProtKB-KW"/>
</dbReference>
<dbReference type="Proteomes" id="UP000189462">
    <property type="component" value="Unassembled WGS sequence"/>
</dbReference>
<evidence type="ECO:0000313" key="24">
    <source>
        <dbReference type="Proteomes" id="UP000189462"/>
    </source>
</evidence>
<dbReference type="AlphaFoldDB" id="A0A1V3NMZ4"/>
<dbReference type="EC" id="7.1.1.8" evidence="5 20"/>
<evidence type="ECO:0000256" key="20">
    <source>
        <dbReference type="RuleBase" id="RU004494"/>
    </source>
</evidence>
<keyword evidence="13 20" id="KW-0249">Electron transport</keyword>
<keyword evidence="14 20" id="KW-1133">Transmembrane helix</keyword>
<sequence length="198" mass="21564">MANDGVNQGRRRFLVAATTVVGGAGVVAAAIPFVASWQPSARAQAAGAPVEVDVSRMEPGQLMRVEWRGRPVWIVRRTEEMLAALPDLNPRLRDPNSEVETQQPHYAQNIHRSIKPEFLVVIGVCTHLGCSPSYRPEVAPDDLGPEWRGGFFCGCHGSRFDLAGRVYRNLPAPTNLVVPPHTYLSDTLMVVGEDEGAA</sequence>
<evidence type="ECO:0000256" key="15">
    <source>
        <dbReference type="ARBA" id="ARBA00023004"/>
    </source>
</evidence>
<evidence type="ECO:0000256" key="3">
    <source>
        <dbReference type="ARBA" id="ARBA00010651"/>
    </source>
</evidence>
<dbReference type="CDD" id="cd03470">
    <property type="entry name" value="Rieske_cytochrome_bc1"/>
    <property type="match status" value="1"/>
</dbReference>
<dbReference type="GO" id="GO:0046872">
    <property type="term" value="F:metal ion binding"/>
    <property type="evidence" value="ECO:0007669"/>
    <property type="project" value="UniProtKB-KW"/>
</dbReference>
<accession>A0A1V3NMZ4</accession>
<evidence type="ECO:0000256" key="16">
    <source>
        <dbReference type="ARBA" id="ARBA00023014"/>
    </source>
</evidence>
<keyword evidence="24" id="KW-1185">Reference proteome</keyword>
<keyword evidence="18" id="KW-1015">Disulfide bond</keyword>
<comment type="caution">
    <text evidence="23">The sequence shown here is derived from an EMBL/GenBank/DDBJ whole genome shotgun (WGS) entry which is preliminary data.</text>
</comment>
<dbReference type="PRINTS" id="PR00162">
    <property type="entry name" value="RIESKE"/>
</dbReference>
<evidence type="ECO:0000256" key="2">
    <source>
        <dbReference type="ARBA" id="ARBA00004162"/>
    </source>
</evidence>
<evidence type="ECO:0000259" key="22">
    <source>
        <dbReference type="PROSITE" id="PS51296"/>
    </source>
</evidence>
<gene>
    <name evidence="23" type="ORF">B1C78_04780</name>
</gene>
<dbReference type="PROSITE" id="PS51318">
    <property type="entry name" value="TAT"/>
    <property type="match status" value="1"/>
</dbReference>
<evidence type="ECO:0000256" key="18">
    <source>
        <dbReference type="ARBA" id="ARBA00023157"/>
    </source>
</evidence>
<comment type="subcellular location">
    <subcellularLocation>
        <location evidence="2">Cell membrane</location>
        <topology evidence="2">Single-pass membrane protein</topology>
    </subcellularLocation>
</comment>
<dbReference type="InterPro" id="IPR006311">
    <property type="entry name" value="TAT_signal"/>
</dbReference>
<dbReference type="InterPro" id="IPR014349">
    <property type="entry name" value="Rieske_Fe-S_prot"/>
</dbReference>
<keyword evidence="11" id="KW-0479">Metal-binding</keyword>
<evidence type="ECO:0000256" key="10">
    <source>
        <dbReference type="ARBA" id="ARBA00022714"/>
    </source>
</evidence>
<comment type="similarity">
    <text evidence="3">Belongs to the Rieske iron-sulfur protein family.</text>
</comment>
<feature type="domain" description="Rieske" evidence="22">
    <location>
        <begin position="80"/>
        <end position="190"/>
    </location>
</feature>
<evidence type="ECO:0000256" key="9">
    <source>
        <dbReference type="ARBA" id="ARBA00022692"/>
    </source>
</evidence>
<evidence type="ECO:0000313" key="23">
    <source>
        <dbReference type="EMBL" id="OOG26477.1"/>
    </source>
</evidence>
<protein>
    <recommendedName>
        <fullName evidence="6 20">Ubiquinol-cytochrome c reductase iron-sulfur subunit</fullName>
        <ecNumber evidence="5 20">7.1.1.8</ecNumber>
    </recommendedName>
</protein>
<comment type="catalytic activity">
    <reaction evidence="19 20">
        <text>a quinol + 2 Fe(III)-[cytochrome c](out) = a quinone + 2 Fe(II)-[cytochrome c](out) + 2 H(+)(out)</text>
        <dbReference type="Rhea" id="RHEA:11484"/>
        <dbReference type="Rhea" id="RHEA-COMP:10350"/>
        <dbReference type="Rhea" id="RHEA-COMP:14399"/>
        <dbReference type="ChEBI" id="CHEBI:15378"/>
        <dbReference type="ChEBI" id="CHEBI:24646"/>
        <dbReference type="ChEBI" id="CHEBI:29033"/>
        <dbReference type="ChEBI" id="CHEBI:29034"/>
        <dbReference type="ChEBI" id="CHEBI:132124"/>
        <dbReference type="EC" id="7.1.1.8"/>
    </reaction>
</comment>
<evidence type="ECO:0000256" key="13">
    <source>
        <dbReference type="ARBA" id="ARBA00022982"/>
    </source>
</evidence>
<dbReference type="OrthoDB" id="9767869at2"/>
<dbReference type="Pfam" id="PF10399">
    <property type="entry name" value="UCR_Fe-S_N"/>
    <property type="match status" value="1"/>
</dbReference>
<evidence type="ECO:0000256" key="12">
    <source>
        <dbReference type="ARBA" id="ARBA00022967"/>
    </source>
</evidence>
<evidence type="ECO:0000256" key="19">
    <source>
        <dbReference type="ARBA" id="ARBA00029351"/>
    </source>
</evidence>
<evidence type="ECO:0000256" key="1">
    <source>
        <dbReference type="ARBA" id="ARBA00002444"/>
    </source>
</evidence>
<comment type="cofactor">
    <cofactor evidence="20">
        <name>[2Fe-2S] cluster</name>
        <dbReference type="ChEBI" id="CHEBI:190135"/>
    </cofactor>
    <text evidence="20">Binds 1 [2Fe-2S] cluster per subunit.</text>
</comment>
<dbReference type="EMBL" id="MVBK01000027">
    <property type="protein sequence ID" value="OOG26477.1"/>
    <property type="molecule type" value="Genomic_DNA"/>
</dbReference>
<reference evidence="23 24" key="1">
    <citation type="submission" date="2017-02" db="EMBL/GenBank/DDBJ databases">
        <title>Genomic diversity within the haloalkaliphilic genus Thioalkalivibrio.</title>
        <authorList>
            <person name="Ahn A.-C."/>
            <person name="Meier-Kolthoff J."/>
            <person name="Overmars L."/>
            <person name="Richter M."/>
            <person name="Woyke T."/>
            <person name="Sorokin D.Y."/>
            <person name="Muyzer G."/>
        </authorList>
    </citation>
    <scope>NUCLEOTIDE SEQUENCE [LARGE SCALE GENOMIC DNA]</scope>
    <source>
        <strain evidence="23 24">ALJD</strain>
    </source>
</reference>
<comment type="function">
    <text evidence="1">Component of the ubiquinol-cytochrome c reductase complex (complex III or cytochrome b-c1 complex), which is a respiratory chain that generates an electrochemical potential coupled to ATP synthesis.</text>
</comment>
<dbReference type="Pfam" id="PF00355">
    <property type="entry name" value="Rieske"/>
    <property type="match status" value="1"/>
</dbReference>
<keyword evidence="16" id="KW-0411">Iron-sulfur</keyword>
<name>A0A1V3NMZ4_9GAMM</name>
<dbReference type="InterPro" id="IPR005805">
    <property type="entry name" value="Rieske_Fe-S_prot_C"/>
</dbReference>
<dbReference type="InterPro" id="IPR019470">
    <property type="entry name" value="Ubiq_cytC_Rdtase_Fe-S_su_TAT"/>
</dbReference>
<evidence type="ECO:0000256" key="17">
    <source>
        <dbReference type="ARBA" id="ARBA00023136"/>
    </source>
</evidence>
<organism evidence="23 24">
    <name type="scientific">Thioalkalivibrio denitrificans</name>
    <dbReference type="NCBI Taxonomy" id="108003"/>
    <lineage>
        <taxon>Bacteria</taxon>
        <taxon>Pseudomonadati</taxon>
        <taxon>Pseudomonadota</taxon>
        <taxon>Gammaproteobacteria</taxon>
        <taxon>Chromatiales</taxon>
        <taxon>Ectothiorhodospiraceae</taxon>
        <taxon>Thioalkalivibrio</taxon>
    </lineage>
</organism>
<dbReference type="Gene3D" id="1.20.5.510">
    <property type="entry name" value="Single helix bin"/>
    <property type="match status" value="1"/>
</dbReference>
<feature type="transmembrane region" description="Helical" evidence="20">
    <location>
        <begin position="12"/>
        <end position="35"/>
    </location>
</feature>
<dbReference type="RefSeq" id="WP_077277999.1">
    <property type="nucleotide sequence ID" value="NZ_MVBK01000027.1"/>
</dbReference>
<evidence type="ECO:0000256" key="4">
    <source>
        <dbReference type="ARBA" id="ARBA00011649"/>
    </source>
</evidence>
<dbReference type="SUPFAM" id="SSF50022">
    <property type="entry name" value="ISP domain"/>
    <property type="match status" value="1"/>
</dbReference>
<dbReference type="Gene3D" id="2.102.10.10">
    <property type="entry name" value="Rieske [2Fe-2S] iron-sulphur domain"/>
    <property type="match status" value="1"/>
</dbReference>
<dbReference type="GO" id="GO:0005886">
    <property type="term" value="C:plasma membrane"/>
    <property type="evidence" value="ECO:0007669"/>
    <property type="project" value="UniProtKB-SubCell"/>
</dbReference>
<dbReference type="PANTHER" id="PTHR10134">
    <property type="entry name" value="CYTOCHROME B-C1 COMPLEX SUBUNIT RIESKE, MITOCHONDRIAL"/>
    <property type="match status" value="1"/>
</dbReference>
<evidence type="ECO:0000256" key="14">
    <source>
        <dbReference type="ARBA" id="ARBA00022989"/>
    </source>
</evidence>
<dbReference type="InterPro" id="IPR006317">
    <property type="entry name" value="Ubiquinol_cyt_c_Rdtase_Fe-S-su"/>
</dbReference>
<keyword evidence="10" id="KW-0001">2Fe-2S</keyword>
<evidence type="ECO:0000256" key="5">
    <source>
        <dbReference type="ARBA" id="ARBA00012951"/>
    </source>
</evidence>
<keyword evidence="15" id="KW-0408">Iron</keyword>
<dbReference type="GO" id="GO:0008121">
    <property type="term" value="F:quinol-cytochrome-c reductase activity"/>
    <property type="evidence" value="ECO:0007669"/>
    <property type="project" value="UniProtKB-EC"/>
</dbReference>
<keyword evidence="12" id="KW-1278">Translocase</keyword>
<dbReference type="STRING" id="108003.B1C78_04780"/>
<evidence type="ECO:0000256" key="8">
    <source>
        <dbReference type="ARBA" id="ARBA00022475"/>
    </source>
</evidence>